<proteinExistence type="predicted"/>
<dbReference type="Pfam" id="PF00008">
    <property type="entry name" value="EGF"/>
    <property type="match status" value="1"/>
</dbReference>
<keyword evidence="9" id="KW-0245">EGF-like domain</keyword>
<evidence type="ECO:0000256" key="9">
    <source>
        <dbReference type="PROSITE-ProRule" id="PRU00076"/>
    </source>
</evidence>
<dbReference type="SUPFAM" id="SSF57196">
    <property type="entry name" value="EGF/Laminin"/>
    <property type="match status" value="1"/>
</dbReference>
<feature type="region of interest" description="Disordered" evidence="10">
    <location>
        <begin position="1"/>
        <end position="20"/>
    </location>
</feature>
<dbReference type="FunFam" id="2.10.25.10:FF:000970">
    <property type="entry name" value="Peptidase domain-containing-associated with muscle regeneration 1"/>
    <property type="match status" value="1"/>
</dbReference>
<keyword evidence="6 9" id="KW-1015">Disulfide bond</keyword>
<dbReference type="PROSITE" id="PS01186">
    <property type="entry name" value="EGF_2"/>
    <property type="match status" value="1"/>
</dbReference>
<gene>
    <name evidence="13" type="ORF">llap_14855</name>
</gene>
<dbReference type="Pfam" id="PF00431">
    <property type="entry name" value="CUB"/>
    <property type="match status" value="1"/>
</dbReference>
<comment type="subcellular location">
    <subcellularLocation>
        <location evidence="1">Cytoplasmic vesicle</location>
        <location evidence="1">Secretory vesicle</location>
    </subcellularLocation>
    <subcellularLocation>
        <location evidence="2">Secreted</location>
    </subcellularLocation>
</comment>
<dbReference type="SMART" id="SM00179">
    <property type="entry name" value="EGF_CA"/>
    <property type="match status" value="1"/>
</dbReference>
<dbReference type="GO" id="GO:0005576">
    <property type="term" value="C:extracellular region"/>
    <property type="evidence" value="ECO:0007669"/>
    <property type="project" value="UniProtKB-SubCell"/>
</dbReference>
<feature type="domain" description="CUB" evidence="11">
    <location>
        <begin position="94"/>
        <end position="202"/>
    </location>
</feature>
<name>A0A2I0TLZ8_LIMLA</name>
<evidence type="ECO:0000256" key="6">
    <source>
        <dbReference type="ARBA" id="ARBA00023157"/>
    </source>
</evidence>
<evidence type="ECO:0000256" key="4">
    <source>
        <dbReference type="ARBA" id="ARBA00022729"/>
    </source>
</evidence>
<evidence type="ECO:0000256" key="10">
    <source>
        <dbReference type="SAM" id="MobiDB-lite"/>
    </source>
</evidence>
<dbReference type="SMART" id="SM00181">
    <property type="entry name" value="EGF"/>
    <property type="match status" value="2"/>
</dbReference>
<dbReference type="InterPro" id="IPR051659">
    <property type="entry name" value="Serine_Protease_S1-Domain"/>
</dbReference>
<evidence type="ECO:0000256" key="8">
    <source>
        <dbReference type="ARBA" id="ARBA00023329"/>
    </source>
</evidence>
<dbReference type="EMBL" id="KZ508761">
    <property type="protein sequence ID" value="PKU34841.1"/>
    <property type="molecule type" value="Genomic_DNA"/>
</dbReference>
<dbReference type="FunFam" id="2.60.120.290:FF:000005">
    <property type="entry name" value="Procollagen C-endopeptidase enhancer 1"/>
    <property type="match status" value="1"/>
</dbReference>
<organism evidence="13 14">
    <name type="scientific">Limosa lapponica baueri</name>
    <dbReference type="NCBI Taxonomy" id="1758121"/>
    <lineage>
        <taxon>Eukaryota</taxon>
        <taxon>Metazoa</taxon>
        <taxon>Chordata</taxon>
        <taxon>Craniata</taxon>
        <taxon>Vertebrata</taxon>
        <taxon>Euteleostomi</taxon>
        <taxon>Archelosauria</taxon>
        <taxon>Archosauria</taxon>
        <taxon>Dinosauria</taxon>
        <taxon>Saurischia</taxon>
        <taxon>Theropoda</taxon>
        <taxon>Coelurosauria</taxon>
        <taxon>Aves</taxon>
        <taxon>Neognathae</taxon>
        <taxon>Neoaves</taxon>
        <taxon>Charadriiformes</taxon>
        <taxon>Scolopacidae</taxon>
        <taxon>Limosa</taxon>
    </lineage>
</organism>
<evidence type="ECO:0000256" key="3">
    <source>
        <dbReference type="ARBA" id="ARBA00022525"/>
    </source>
</evidence>
<dbReference type="PROSITE" id="PS00022">
    <property type="entry name" value="EGF_1"/>
    <property type="match status" value="1"/>
</dbReference>
<dbReference type="InterPro" id="IPR035914">
    <property type="entry name" value="Sperma_CUB_dom_sf"/>
</dbReference>
<dbReference type="PANTHER" id="PTHR24254:SF9">
    <property type="entry name" value="INACTIVE SERINE PROTEASE PAMR1"/>
    <property type="match status" value="1"/>
</dbReference>
<keyword evidence="3" id="KW-0964">Secreted</keyword>
<dbReference type="InterPro" id="IPR000859">
    <property type="entry name" value="CUB_dom"/>
</dbReference>
<reference evidence="14" key="1">
    <citation type="submission" date="2017-11" db="EMBL/GenBank/DDBJ databases">
        <authorList>
            <person name="Lima N.C."/>
            <person name="Parody-Merino A.M."/>
            <person name="Battley P.F."/>
            <person name="Fidler A.E."/>
            <person name="Prosdocimi F."/>
        </authorList>
    </citation>
    <scope>NUCLEOTIDE SEQUENCE [LARGE SCALE GENOMIC DNA]</scope>
</reference>
<accession>A0A2I0TLZ8</accession>
<protein>
    <submittedName>
        <fullName evidence="13">Inactive serine protease pamr1 isoform x2</fullName>
    </submittedName>
</protein>
<evidence type="ECO:0000313" key="14">
    <source>
        <dbReference type="Proteomes" id="UP000233556"/>
    </source>
</evidence>
<evidence type="ECO:0000259" key="12">
    <source>
        <dbReference type="PROSITE" id="PS50026"/>
    </source>
</evidence>
<keyword evidence="13" id="KW-0645">Protease</keyword>
<feature type="disulfide bond" evidence="9">
    <location>
        <begin position="228"/>
        <end position="237"/>
    </location>
</feature>
<reference evidence="14" key="2">
    <citation type="submission" date="2017-12" db="EMBL/GenBank/DDBJ databases">
        <title>Genome sequence of the Bar-tailed Godwit (Limosa lapponica baueri).</title>
        <authorList>
            <person name="Lima N.C.B."/>
            <person name="Parody-Merino A.M."/>
            <person name="Battley P.F."/>
            <person name="Fidler A.E."/>
            <person name="Prosdocimi F."/>
        </authorList>
    </citation>
    <scope>NUCLEOTIDE SEQUENCE [LARGE SCALE GENOMIC DNA]</scope>
</reference>
<keyword evidence="8" id="KW-0968">Cytoplasmic vesicle</keyword>
<dbReference type="Proteomes" id="UP000233556">
    <property type="component" value="Unassembled WGS sequence"/>
</dbReference>
<dbReference type="GO" id="GO:0008233">
    <property type="term" value="F:peptidase activity"/>
    <property type="evidence" value="ECO:0007669"/>
    <property type="project" value="UniProtKB-KW"/>
</dbReference>
<dbReference type="PROSITE" id="PS01180">
    <property type="entry name" value="CUB"/>
    <property type="match status" value="1"/>
</dbReference>
<dbReference type="GO" id="GO:0030133">
    <property type="term" value="C:transport vesicle"/>
    <property type="evidence" value="ECO:0007669"/>
    <property type="project" value="UniProtKB-SubCell"/>
</dbReference>
<keyword evidence="5" id="KW-0677">Repeat</keyword>
<dbReference type="PROSITE" id="PS50026">
    <property type="entry name" value="EGF_3"/>
    <property type="match status" value="1"/>
</dbReference>
<feature type="domain" description="EGF-like" evidence="12">
    <location>
        <begin position="201"/>
        <end position="238"/>
    </location>
</feature>
<evidence type="ECO:0000256" key="2">
    <source>
        <dbReference type="ARBA" id="ARBA00004613"/>
    </source>
</evidence>
<dbReference type="GO" id="GO:0005509">
    <property type="term" value="F:calcium ion binding"/>
    <property type="evidence" value="ECO:0007669"/>
    <property type="project" value="InterPro"/>
</dbReference>
<dbReference type="SMART" id="SM00042">
    <property type="entry name" value="CUB"/>
    <property type="match status" value="1"/>
</dbReference>
<dbReference type="OrthoDB" id="6147874at2759"/>
<keyword evidence="4" id="KW-0732">Signal</keyword>
<dbReference type="Gene3D" id="2.10.25.10">
    <property type="entry name" value="Laminin"/>
    <property type="match status" value="1"/>
</dbReference>
<dbReference type="AlphaFoldDB" id="A0A2I0TLZ8"/>
<sequence>MKIAISELSPEPINPSQPGSAARVQKGLRQQLERFGVTSCFWTPEKSLEGCTIFENCKSCRNGSWGGTLDDFYIKGIYCAECRAGWYGGDCMRCGQVLRASRGQILLEGYPLNAQCEWTIHVQAGFNIELRFSMLSLEFDYMCQYDYVEVRDGDNLDSRIIKKFCGNERPPPIRSTGSSLHILFQSDGSKNFDGFHAVFEEITACSSSPCLHDGTCILDKSGTYKCACLAGYTGNRCENWLERARRSKTCAIYTMIKAESSPLAERSIVQYLKSLS</sequence>
<dbReference type="CDD" id="cd00041">
    <property type="entry name" value="CUB"/>
    <property type="match status" value="1"/>
</dbReference>
<dbReference type="InterPro" id="IPR000742">
    <property type="entry name" value="EGF"/>
</dbReference>
<comment type="caution">
    <text evidence="9">Lacks conserved residue(s) required for the propagation of feature annotation.</text>
</comment>
<dbReference type="CDD" id="cd00054">
    <property type="entry name" value="EGF_CA"/>
    <property type="match status" value="1"/>
</dbReference>
<dbReference type="GO" id="GO:0006508">
    <property type="term" value="P:proteolysis"/>
    <property type="evidence" value="ECO:0007669"/>
    <property type="project" value="UniProtKB-KW"/>
</dbReference>
<keyword evidence="13" id="KW-0378">Hydrolase</keyword>
<keyword evidence="14" id="KW-1185">Reference proteome</keyword>
<evidence type="ECO:0000259" key="11">
    <source>
        <dbReference type="PROSITE" id="PS01180"/>
    </source>
</evidence>
<evidence type="ECO:0000256" key="5">
    <source>
        <dbReference type="ARBA" id="ARBA00022737"/>
    </source>
</evidence>
<dbReference type="SUPFAM" id="SSF49854">
    <property type="entry name" value="Spermadhesin, CUB domain"/>
    <property type="match status" value="1"/>
</dbReference>
<keyword evidence="7" id="KW-0325">Glycoprotein</keyword>
<evidence type="ECO:0000256" key="1">
    <source>
        <dbReference type="ARBA" id="ARBA00004398"/>
    </source>
</evidence>
<evidence type="ECO:0000256" key="7">
    <source>
        <dbReference type="ARBA" id="ARBA00023180"/>
    </source>
</evidence>
<dbReference type="InterPro" id="IPR001881">
    <property type="entry name" value="EGF-like_Ca-bd_dom"/>
</dbReference>
<evidence type="ECO:0000313" key="13">
    <source>
        <dbReference type="EMBL" id="PKU34841.1"/>
    </source>
</evidence>
<dbReference type="PANTHER" id="PTHR24254">
    <property type="entry name" value="PROTHROMBIN"/>
    <property type="match status" value="1"/>
</dbReference>
<dbReference type="Gene3D" id="2.60.120.290">
    <property type="entry name" value="Spermadhesin, CUB domain"/>
    <property type="match status" value="1"/>
</dbReference>